<evidence type="ECO:0000259" key="3">
    <source>
        <dbReference type="Pfam" id="PF00561"/>
    </source>
</evidence>
<dbReference type="OrthoDB" id="2987348at2"/>
<dbReference type="Gene3D" id="3.40.50.1820">
    <property type="entry name" value="alpha/beta hydrolase"/>
    <property type="match status" value="1"/>
</dbReference>
<protein>
    <submittedName>
        <fullName evidence="4">Alpha/beta fold hydrolase</fullName>
    </submittedName>
</protein>
<sequence>MPSAVANGVDLYYEAHGHGPVILGIHGSPSSAVLWEPAAVRLGALGTCVVYDRRGYGRSSAPEPFEATDLDDQVADAAALLDRLGAESAVVVGRSTGGLIALELAHSRPQRVDGLVLLEPALFTVDGDTRAWAAELRAKVLAASGDDPAQAAEAVVRVVLGDETWDRLDAGVRDLLRAGGRAVLAEIRGRGLDLSAAPLELPSDDLAAIDVPTLLVSASDSPAPLRRVIPRLAGGLPRASAAVVSGGHLIDPAHPVVLEFVRRITLA</sequence>
<comment type="similarity">
    <text evidence="1">Belongs to the peptidase S33 family.</text>
</comment>
<dbReference type="InterPro" id="IPR002410">
    <property type="entry name" value="Peptidase_S33"/>
</dbReference>
<dbReference type="SUPFAM" id="SSF53474">
    <property type="entry name" value="alpha/beta-Hydrolases"/>
    <property type="match status" value="1"/>
</dbReference>
<dbReference type="PANTHER" id="PTHR43798">
    <property type="entry name" value="MONOACYLGLYCEROL LIPASE"/>
    <property type="match status" value="1"/>
</dbReference>
<dbReference type="RefSeq" id="WP_131978291.1">
    <property type="nucleotide sequence ID" value="NZ_SMKL01000003.1"/>
</dbReference>
<reference evidence="4 5" key="1">
    <citation type="submission" date="2019-02" db="EMBL/GenBank/DDBJ databases">
        <title>Draft genome sequences of novel Actinobacteria.</title>
        <authorList>
            <person name="Sahin N."/>
            <person name="Ay H."/>
            <person name="Saygin H."/>
        </authorList>
    </citation>
    <scope>NUCLEOTIDE SEQUENCE [LARGE SCALE GENOMIC DNA]</scope>
    <source>
        <strain evidence="4 5">KC603</strain>
    </source>
</reference>
<dbReference type="Pfam" id="PF00561">
    <property type="entry name" value="Abhydrolase_1"/>
    <property type="match status" value="1"/>
</dbReference>
<feature type="domain" description="AB hydrolase-1" evidence="3">
    <location>
        <begin position="20"/>
        <end position="249"/>
    </location>
</feature>
<dbReference type="PRINTS" id="PR00793">
    <property type="entry name" value="PROAMNOPTASE"/>
</dbReference>
<comment type="caution">
    <text evidence="4">The sequence shown here is derived from an EMBL/GenBank/DDBJ whole genome shotgun (WGS) entry which is preliminary data.</text>
</comment>
<dbReference type="InterPro" id="IPR050266">
    <property type="entry name" value="AB_hydrolase_sf"/>
</dbReference>
<accession>A0A4R4RWH1</accession>
<keyword evidence="2 4" id="KW-0378">Hydrolase</keyword>
<dbReference type="GO" id="GO:0006508">
    <property type="term" value="P:proteolysis"/>
    <property type="evidence" value="ECO:0007669"/>
    <property type="project" value="InterPro"/>
</dbReference>
<dbReference type="EMBL" id="SMKL01000003">
    <property type="protein sequence ID" value="TDC54527.1"/>
    <property type="molecule type" value="Genomic_DNA"/>
</dbReference>
<dbReference type="AlphaFoldDB" id="A0A4R4RWH1"/>
<evidence type="ECO:0000256" key="2">
    <source>
        <dbReference type="ARBA" id="ARBA00022801"/>
    </source>
</evidence>
<keyword evidence="5" id="KW-1185">Reference proteome</keyword>
<dbReference type="GO" id="GO:0004177">
    <property type="term" value="F:aminopeptidase activity"/>
    <property type="evidence" value="ECO:0007669"/>
    <property type="project" value="UniProtKB-EC"/>
</dbReference>
<name>A0A4R4RWH1_9ACTN</name>
<evidence type="ECO:0000313" key="5">
    <source>
        <dbReference type="Proteomes" id="UP000295621"/>
    </source>
</evidence>
<evidence type="ECO:0000256" key="1">
    <source>
        <dbReference type="ARBA" id="ARBA00010088"/>
    </source>
</evidence>
<gene>
    <name evidence="4" type="ORF">E1212_01870</name>
</gene>
<dbReference type="InterPro" id="IPR029058">
    <property type="entry name" value="AB_hydrolase_fold"/>
</dbReference>
<dbReference type="InterPro" id="IPR000073">
    <property type="entry name" value="AB_hydrolase_1"/>
</dbReference>
<dbReference type="Proteomes" id="UP000295621">
    <property type="component" value="Unassembled WGS sequence"/>
</dbReference>
<proteinExistence type="inferred from homology"/>
<evidence type="ECO:0000313" key="4">
    <source>
        <dbReference type="EMBL" id="TDC54527.1"/>
    </source>
</evidence>
<dbReference type="PRINTS" id="PR00111">
    <property type="entry name" value="ABHYDROLASE"/>
</dbReference>
<organism evidence="4 5">
    <name type="scientific">Jiangella ureilytica</name>
    <dbReference type="NCBI Taxonomy" id="2530374"/>
    <lineage>
        <taxon>Bacteria</taxon>
        <taxon>Bacillati</taxon>
        <taxon>Actinomycetota</taxon>
        <taxon>Actinomycetes</taxon>
        <taxon>Jiangellales</taxon>
        <taxon>Jiangellaceae</taxon>
        <taxon>Jiangella</taxon>
    </lineage>
</organism>